<sequence>MAHELVKGYQRERISPRCAIKADIMKGLRQGDPLSPYLFVMAIQVLSRLLDNAADKGLLEYRPFCKSVKLTHWGFADDLLVFLKGSTDSSRVILGIFDRFYKMLGLKLNLAKTELYCGGLTKDVRQEIFHISGFKVGSLPVRYLGVPLVSGRLTDRECRPLIERITARIEGWAHKKLSYAGRLQLIKSVIHSLANLWCAAFILPKKVTRAVERNFKDKRYGIPSHATVAGAHGDTGWRDMKCREEARQKLRATLNEIQFCAGMEDEVIWAVAKKFYIRSSWGGIRRKSNPVSWYKLVWYQHYIPRHSFICWLAILNKAFTPDRVASWTAGQKKSCLLCKEDEESRDNLFVACGYSKQVWMKVQQLCGLLKPVGDWSTEFAWAVQHLKGKSVQVVLLKIAWNAYIYFV</sequence>
<organism evidence="2 3">
    <name type="scientific">Punica granatum</name>
    <name type="common">Pomegranate</name>
    <dbReference type="NCBI Taxonomy" id="22663"/>
    <lineage>
        <taxon>Eukaryota</taxon>
        <taxon>Viridiplantae</taxon>
        <taxon>Streptophyta</taxon>
        <taxon>Embryophyta</taxon>
        <taxon>Tracheophyta</taxon>
        <taxon>Spermatophyta</taxon>
        <taxon>Magnoliopsida</taxon>
        <taxon>eudicotyledons</taxon>
        <taxon>Gunneridae</taxon>
        <taxon>Pentapetalae</taxon>
        <taxon>rosids</taxon>
        <taxon>malvids</taxon>
        <taxon>Myrtales</taxon>
        <taxon>Lythraceae</taxon>
        <taxon>Punica</taxon>
    </lineage>
</organism>
<dbReference type="PANTHER" id="PTHR33116:SF84">
    <property type="entry name" value="RNA-DIRECTED DNA POLYMERASE"/>
    <property type="match status" value="1"/>
</dbReference>
<dbReference type="Pfam" id="PF13966">
    <property type="entry name" value="zf-RVT"/>
    <property type="match status" value="1"/>
</dbReference>
<keyword evidence="2" id="KW-1185">Reference proteome</keyword>
<dbReference type="AlphaFoldDB" id="A0A6P8CA30"/>
<name>A0A6P8CA30_PUNGR</name>
<proteinExistence type="predicted"/>
<reference evidence="3" key="2">
    <citation type="submission" date="2025-08" db="UniProtKB">
        <authorList>
            <consortium name="RefSeq"/>
        </authorList>
    </citation>
    <scope>IDENTIFICATION</scope>
    <source>
        <tissue evidence="3">Leaf</tissue>
    </source>
</reference>
<dbReference type="RefSeq" id="XP_031378441.1">
    <property type="nucleotide sequence ID" value="XM_031522581.1"/>
</dbReference>
<dbReference type="PANTHER" id="PTHR33116">
    <property type="entry name" value="REVERSE TRANSCRIPTASE ZINC-BINDING DOMAIN-CONTAINING PROTEIN-RELATED-RELATED"/>
    <property type="match status" value="1"/>
</dbReference>
<dbReference type="InterPro" id="IPR000477">
    <property type="entry name" value="RT_dom"/>
</dbReference>
<reference evidence="2" key="1">
    <citation type="journal article" date="2020" name="Plant Biotechnol. J.">
        <title>The pomegranate (Punica granatum L.) draft genome dissects genetic divergence between soft- and hard-seeded cultivars.</title>
        <authorList>
            <person name="Luo X."/>
            <person name="Li H."/>
            <person name="Wu Z."/>
            <person name="Yao W."/>
            <person name="Zhao P."/>
            <person name="Cao D."/>
            <person name="Yu H."/>
            <person name="Li K."/>
            <person name="Poudel K."/>
            <person name="Zhao D."/>
            <person name="Zhang F."/>
            <person name="Xia X."/>
            <person name="Chen L."/>
            <person name="Wang Q."/>
            <person name="Jing D."/>
            <person name="Cao S."/>
        </authorList>
    </citation>
    <scope>NUCLEOTIDE SEQUENCE [LARGE SCALE GENOMIC DNA]</scope>
    <source>
        <strain evidence="2">cv. Tunisia</strain>
    </source>
</reference>
<dbReference type="InterPro" id="IPR026960">
    <property type="entry name" value="RVT-Znf"/>
</dbReference>
<evidence type="ECO:0000259" key="1">
    <source>
        <dbReference type="PROSITE" id="PS50878"/>
    </source>
</evidence>
<accession>A0A6P8CA30</accession>
<protein>
    <submittedName>
        <fullName evidence="3">Uncharacterized protein LOC116193827</fullName>
    </submittedName>
</protein>
<dbReference type="GeneID" id="116193827"/>
<feature type="domain" description="Reverse transcriptase" evidence="1">
    <location>
        <begin position="1"/>
        <end position="148"/>
    </location>
</feature>
<evidence type="ECO:0000313" key="3">
    <source>
        <dbReference type="RefSeq" id="XP_031378441.1"/>
    </source>
</evidence>
<gene>
    <name evidence="3" type="primary">LOC116193827</name>
</gene>
<evidence type="ECO:0000313" key="2">
    <source>
        <dbReference type="Proteomes" id="UP000515151"/>
    </source>
</evidence>
<dbReference type="PROSITE" id="PS50878">
    <property type="entry name" value="RT_POL"/>
    <property type="match status" value="1"/>
</dbReference>
<dbReference type="OrthoDB" id="1751077at2759"/>
<dbReference type="Proteomes" id="UP000515151">
    <property type="component" value="Chromosome 2"/>
</dbReference>
<dbReference type="Pfam" id="PF00078">
    <property type="entry name" value="RVT_1"/>
    <property type="match status" value="1"/>
</dbReference>